<dbReference type="FunCoup" id="A0A6P9AF21">
    <property type="interactions" value="67"/>
</dbReference>
<comment type="similarity">
    <text evidence="1">Belongs to the TMEM53 family.</text>
</comment>
<evidence type="ECO:0000256" key="1">
    <source>
        <dbReference type="ARBA" id="ARBA00007387"/>
    </source>
</evidence>
<dbReference type="InParanoid" id="A0A6P9AF21"/>
<dbReference type="SUPFAM" id="SSF53474">
    <property type="entry name" value="alpha/beta-Hydrolases"/>
    <property type="match status" value="1"/>
</dbReference>
<dbReference type="Gene3D" id="3.40.50.1820">
    <property type="entry name" value="alpha/beta hydrolase"/>
    <property type="match status" value="1"/>
</dbReference>
<dbReference type="PANTHER" id="PTHR12265">
    <property type="entry name" value="TRANSMEMBRANE PROTEIN 53"/>
    <property type="match status" value="1"/>
</dbReference>
<keyword evidence="7" id="KW-1185">Reference proteome</keyword>
<dbReference type="GeneID" id="117653018"/>
<protein>
    <submittedName>
        <fullName evidence="8">Transmembrane protein 53</fullName>
    </submittedName>
</protein>
<keyword evidence="5" id="KW-0539">Nucleus</keyword>
<reference evidence="8" key="1">
    <citation type="submission" date="2025-08" db="UniProtKB">
        <authorList>
            <consortium name="RefSeq"/>
        </authorList>
    </citation>
    <scope>IDENTIFICATION</scope>
    <source>
        <tissue evidence="8">Total insect</tissue>
    </source>
</reference>
<proteinExistence type="inferred from homology"/>
<gene>
    <name evidence="8" type="primary">LOC117653018</name>
</gene>
<name>A0A6P9AF21_THRPL</name>
<dbReference type="GO" id="GO:0005640">
    <property type="term" value="C:nuclear outer membrane"/>
    <property type="evidence" value="ECO:0007669"/>
    <property type="project" value="UniProtKB-SubCell"/>
</dbReference>
<dbReference type="RefSeq" id="XP_034254246.1">
    <property type="nucleotide sequence ID" value="XM_034398355.1"/>
</dbReference>
<dbReference type="InterPro" id="IPR029058">
    <property type="entry name" value="AB_hydrolase_fold"/>
</dbReference>
<accession>A0A6P9AF21</accession>
<dbReference type="InterPro" id="IPR008547">
    <property type="entry name" value="DUF829_TMEM53"/>
</dbReference>
<keyword evidence="3" id="KW-1133">Transmembrane helix</keyword>
<organism evidence="8">
    <name type="scientific">Thrips palmi</name>
    <name type="common">Melon thrips</name>
    <dbReference type="NCBI Taxonomy" id="161013"/>
    <lineage>
        <taxon>Eukaryota</taxon>
        <taxon>Metazoa</taxon>
        <taxon>Ecdysozoa</taxon>
        <taxon>Arthropoda</taxon>
        <taxon>Hexapoda</taxon>
        <taxon>Insecta</taxon>
        <taxon>Pterygota</taxon>
        <taxon>Neoptera</taxon>
        <taxon>Paraneoptera</taxon>
        <taxon>Thysanoptera</taxon>
        <taxon>Terebrantia</taxon>
        <taxon>Thripoidea</taxon>
        <taxon>Thripidae</taxon>
        <taxon>Thrips</taxon>
    </lineage>
</organism>
<keyword evidence="2 8" id="KW-0812">Transmembrane</keyword>
<evidence type="ECO:0000256" key="3">
    <source>
        <dbReference type="ARBA" id="ARBA00022989"/>
    </source>
</evidence>
<dbReference type="AlphaFoldDB" id="A0A6P9AF21"/>
<evidence type="ECO:0000256" key="4">
    <source>
        <dbReference type="ARBA" id="ARBA00023136"/>
    </source>
</evidence>
<dbReference type="Pfam" id="PF05705">
    <property type="entry name" value="DUF829"/>
    <property type="match status" value="1"/>
</dbReference>
<comment type="subcellular location">
    <subcellularLocation>
        <location evidence="6">Nucleus outer membrane</location>
        <topology evidence="6">Single-pass membrane protein</topology>
    </subcellularLocation>
</comment>
<keyword evidence="4" id="KW-0472">Membrane</keyword>
<dbReference type="PANTHER" id="PTHR12265:SF30">
    <property type="entry name" value="TRANSMEMBRANE PROTEIN 53"/>
    <property type="match status" value="1"/>
</dbReference>
<evidence type="ECO:0000256" key="5">
    <source>
        <dbReference type="ARBA" id="ARBA00023242"/>
    </source>
</evidence>
<sequence length="317" mass="34992">MAEDSGKDGDSLEYYIKFPTPSSEQPSSLTSGSVVDDFVLVQNEALSKPPAVILLGWAGCQDKHLAKYGTIYSEKGCVTLRCTAPLECLFLRRGKMRDLGKRLLDELMDLNLNEHPIFFHVFSNGGAYLFKHVAMAMQERASPIKVLGVIWDSAPGERRFRSMYLALKAILEARWPCLGPGPGLCIGSWPLLWPGLGAPLAVALALVMTAWWLAEVLVQALASLRPQPLDPLAELDSIPTAYTGAHLFLYSPADKLILAKDVERFASHRRALGELVTAVRFEDSAHVQHYPAHREAYAEAIYAFMRDALSGRRPSPT</sequence>
<evidence type="ECO:0000256" key="6">
    <source>
        <dbReference type="ARBA" id="ARBA00034303"/>
    </source>
</evidence>
<dbReference type="Proteomes" id="UP000515158">
    <property type="component" value="Unplaced"/>
</dbReference>
<dbReference type="KEGG" id="tpal:117653018"/>
<evidence type="ECO:0000256" key="2">
    <source>
        <dbReference type="ARBA" id="ARBA00022692"/>
    </source>
</evidence>
<dbReference type="OrthoDB" id="77878at2759"/>
<evidence type="ECO:0000313" key="8">
    <source>
        <dbReference type="RefSeq" id="XP_034254246.1"/>
    </source>
</evidence>
<evidence type="ECO:0000313" key="7">
    <source>
        <dbReference type="Proteomes" id="UP000515158"/>
    </source>
</evidence>